<comment type="caution">
    <text evidence="3">The sequence shown here is derived from an EMBL/GenBank/DDBJ whole genome shotgun (WGS) entry which is preliminary data.</text>
</comment>
<accession>A0A0M8PES7</accession>
<dbReference type="Proteomes" id="UP000037712">
    <property type="component" value="Unassembled WGS sequence"/>
</dbReference>
<dbReference type="GO" id="GO:0003677">
    <property type="term" value="F:DNA binding"/>
    <property type="evidence" value="ECO:0007669"/>
    <property type="project" value="InterPro"/>
</dbReference>
<organism evidence="3 4">
    <name type="scientific">Rhodococcus rhodochrous KG-21</name>
    <dbReference type="NCBI Taxonomy" id="1441923"/>
    <lineage>
        <taxon>Bacteria</taxon>
        <taxon>Bacillati</taxon>
        <taxon>Actinomycetota</taxon>
        <taxon>Actinomycetes</taxon>
        <taxon>Mycobacteriales</taxon>
        <taxon>Nocardiaceae</taxon>
        <taxon>Rhodococcus</taxon>
    </lineage>
</organism>
<dbReference type="InterPro" id="IPR047650">
    <property type="entry name" value="Transpos_IS110"/>
</dbReference>
<evidence type="ECO:0000313" key="4">
    <source>
        <dbReference type="Proteomes" id="UP000037712"/>
    </source>
</evidence>
<dbReference type="NCBIfam" id="NF033542">
    <property type="entry name" value="transpos_IS110"/>
    <property type="match status" value="1"/>
</dbReference>
<evidence type="ECO:0000259" key="2">
    <source>
        <dbReference type="Pfam" id="PF02371"/>
    </source>
</evidence>
<dbReference type="EMBL" id="AZYO01000117">
    <property type="protein sequence ID" value="KOS53445.1"/>
    <property type="molecule type" value="Genomic_DNA"/>
</dbReference>
<evidence type="ECO:0000313" key="3">
    <source>
        <dbReference type="EMBL" id="KOS53445.1"/>
    </source>
</evidence>
<gene>
    <name evidence="3" type="ORF">Z051_25505</name>
</gene>
<dbReference type="PANTHER" id="PTHR33055">
    <property type="entry name" value="TRANSPOSASE FOR INSERTION SEQUENCE ELEMENT IS1111A"/>
    <property type="match status" value="1"/>
</dbReference>
<evidence type="ECO:0000259" key="1">
    <source>
        <dbReference type="Pfam" id="PF01548"/>
    </source>
</evidence>
<dbReference type="GO" id="GO:0004803">
    <property type="term" value="F:transposase activity"/>
    <property type="evidence" value="ECO:0007669"/>
    <property type="project" value="InterPro"/>
</dbReference>
<dbReference type="AlphaFoldDB" id="A0A0M8PES7"/>
<dbReference type="PATRIC" id="fig|1441923.3.peg.5547"/>
<dbReference type="InterPro" id="IPR003346">
    <property type="entry name" value="Transposase_20"/>
</dbReference>
<dbReference type="Pfam" id="PF02371">
    <property type="entry name" value="Transposase_20"/>
    <property type="match status" value="1"/>
</dbReference>
<dbReference type="RefSeq" id="WP_054375074.1">
    <property type="nucleotide sequence ID" value="NZ_AZYO01000117.1"/>
</dbReference>
<proteinExistence type="predicted"/>
<dbReference type="InterPro" id="IPR002525">
    <property type="entry name" value="Transp_IS110-like_N"/>
</dbReference>
<protein>
    <submittedName>
        <fullName evidence="3">Uncharacterized protein</fullName>
    </submittedName>
</protein>
<dbReference type="PANTHER" id="PTHR33055:SF3">
    <property type="entry name" value="PUTATIVE TRANSPOSASE FOR IS117-RELATED"/>
    <property type="match status" value="1"/>
</dbReference>
<name>A0A0M8PES7_RHORH</name>
<reference evidence="4" key="2">
    <citation type="submission" date="2015-01" db="EMBL/GenBank/DDBJ databases">
        <title>Draft genome sequence of potential hydrocarbon metabolising strain of Rhodococcus rhodochrous.</title>
        <authorList>
            <person name="Aggarwal R.K."/>
            <person name="Dawar C."/>
        </authorList>
    </citation>
    <scope>NUCLEOTIDE SEQUENCE [LARGE SCALE GENOMIC DNA]</scope>
    <source>
        <strain evidence="4">KG-21</strain>
    </source>
</reference>
<reference evidence="3 4" key="1">
    <citation type="journal article" date="2015" name="Genome Announc.">
        <title>Draft Genome Sequence of Rhodococcus rhodochrous Strain KG-21, a Soil Isolate from Oil Fields of Krishna-Godavari Basin, India.</title>
        <authorList>
            <person name="Dawar C."/>
            <person name="Aggarwal R.K."/>
        </authorList>
    </citation>
    <scope>NUCLEOTIDE SEQUENCE [LARGE SCALE GENOMIC DNA]</scope>
    <source>
        <strain evidence="3 4">KG-21</strain>
    </source>
</reference>
<feature type="domain" description="Transposase IS110-like N-terminal" evidence="1">
    <location>
        <begin position="3"/>
        <end position="161"/>
    </location>
</feature>
<dbReference type="Pfam" id="PF01548">
    <property type="entry name" value="DEDD_Tnp_IS110"/>
    <property type="match status" value="1"/>
</dbReference>
<dbReference type="GO" id="GO:0006313">
    <property type="term" value="P:DNA transposition"/>
    <property type="evidence" value="ECO:0007669"/>
    <property type="project" value="InterPro"/>
</dbReference>
<sequence>MFVGWDWGSTVHGVCLIDDHGAVVKKWMVRHTEDQLMSVFNELAQLVEDGEVGQVPIAIERGEGLIVGLIAGAGHPVWMVEPAAFKAARPRWGSAGAKSDLGDAFMLADYARTDGHRLRRVEPVAQATRELAALVRARTALVEARTAASNQLWAILAEHWPGAAMVFQKLTSAIALDFLTDYPTPQAAAHLGKGRMGQFCRRHSYRGGKSPAELVGRLRAAPVSASPIAAPILTSIVHTSTAQIRLLNAEITRLEGDLARALATHPKTPLLQTLPRVATVSLAALIAEIGPLLERCDNPEQVAAMCGAAPVTRASGKSRTVGFRYTANKPARVAITSFADNSRHSSDWANDAYRRARARGARHPHAIRILARGWVRVIWACWTTDTAYDPSRHCSRQLLAAVS</sequence>
<feature type="domain" description="Transposase IS116/IS110/IS902 C-terminal" evidence="2">
    <location>
        <begin position="270"/>
        <end position="353"/>
    </location>
</feature>